<feature type="region of interest" description="Disordered" evidence="1">
    <location>
        <begin position="35"/>
        <end position="55"/>
    </location>
</feature>
<feature type="compositionally biased region" description="Polar residues" evidence="1">
    <location>
        <begin position="43"/>
        <end position="55"/>
    </location>
</feature>
<accession>A0A4R3K8K5</accession>
<evidence type="ECO:0000313" key="3">
    <source>
        <dbReference type="EMBL" id="TCS79133.1"/>
    </source>
</evidence>
<dbReference type="RefSeq" id="WP_132380743.1">
    <property type="nucleotide sequence ID" value="NZ_DAIPCY010000003.1"/>
</dbReference>
<reference evidence="3 4" key="1">
    <citation type="submission" date="2019-03" db="EMBL/GenBank/DDBJ databases">
        <title>Genomic Encyclopedia of Type Strains, Phase IV (KMG-IV): sequencing the most valuable type-strain genomes for metagenomic binning, comparative biology and taxonomic classification.</title>
        <authorList>
            <person name="Goeker M."/>
        </authorList>
    </citation>
    <scope>NUCLEOTIDE SEQUENCE [LARGE SCALE GENOMIC DNA]</scope>
    <source>
        <strain evidence="3 4">DSM 29489</strain>
    </source>
</reference>
<keyword evidence="2" id="KW-0732">Signal</keyword>
<comment type="caution">
    <text evidence="3">The sequence shown here is derived from an EMBL/GenBank/DDBJ whole genome shotgun (WGS) entry which is preliminary data.</text>
</comment>
<dbReference type="NCBIfam" id="TIGR03057">
    <property type="entry name" value="xxxLxxG_by_4"/>
    <property type="match status" value="2"/>
</dbReference>
<gene>
    <name evidence="3" type="ORF">EDD59_10965</name>
</gene>
<keyword evidence="4" id="KW-1185">Reference proteome</keyword>
<organism evidence="3 4">
    <name type="scientific">Muricomes intestini</name>
    <dbReference type="NCBI Taxonomy" id="1796634"/>
    <lineage>
        <taxon>Bacteria</taxon>
        <taxon>Bacillati</taxon>
        <taxon>Bacillota</taxon>
        <taxon>Clostridia</taxon>
        <taxon>Lachnospirales</taxon>
        <taxon>Lachnospiraceae</taxon>
        <taxon>Muricomes</taxon>
    </lineage>
</organism>
<evidence type="ECO:0000256" key="2">
    <source>
        <dbReference type="SAM" id="SignalP"/>
    </source>
</evidence>
<dbReference type="InterPro" id="IPR023908">
    <property type="entry name" value="xxxLxxG_rpt"/>
</dbReference>
<evidence type="ECO:0000256" key="1">
    <source>
        <dbReference type="SAM" id="MobiDB-lite"/>
    </source>
</evidence>
<dbReference type="EMBL" id="SLZZ01000009">
    <property type="protein sequence ID" value="TCS79133.1"/>
    <property type="molecule type" value="Genomic_DNA"/>
</dbReference>
<feature type="signal peptide" evidence="2">
    <location>
        <begin position="1"/>
        <end position="31"/>
    </location>
</feature>
<feature type="chain" id="PRO_5020644233" evidence="2">
    <location>
        <begin position="32"/>
        <end position="779"/>
    </location>
</feature>
<protein>
    <submittedName>
        <fullName evidence="3">Putative membrane protein</fullName>
    </submittedName>
</protein>
<dbReference type="AlphaFoldDB" id="A0A4R3K8K5"/>
<name>A0A4R3K8K5_9FIRM</name>
<evidence type="ECO:0000313" key="4">
    <source>
        <dbReference type="Proteomes" id="UP000295726"/>
    </source>
</evidence>
<sequence length="779" mass="80185">MKNREYRTLVALALTLTLTASALGISPAVYAKESAAKTESASDTNTSKTSYQASSDAKPYKDETVYAKIDGTGSVTSITVSDQLKNITDTNTIEDVSSLKDIENVKGDETFSQNGQKLAWTGDNKSICYQGTITQTLPVEINVTYALNGKTVNPEDLEGKSGHLVIHYQYENNTKSTVEKYTPFLMVTGLVLDSNIFTNVTTSNGKLVSDGDRDIAIGMGLPGLKANLGVSDLDVPDYFEVEADVADYQPADGITIATNQIFNNLETDQFDSLSDLLDSMNSLQSAADQLVDGSGELRTGLDTLLSSSGALTKGIGQLAEGGITLKSGAQTLVSGSSELALGSQTLSDGTSKLSSGTGTLKNGVSDLNINLARASAIASGDLKAGVITLSDSVDAMKPELTSTLTQLAGGIQQLNNGLNTVQDGQQSSLKDGAAALSSVLNNGTPQTGGKNMSVLAQETLEAANALQGQIGNSSITTSASDAVTDDGKTDSAIARLNDVAAGLDESDPATAATIRSAMDALNSGQEIRNAKASELDSQIHAQSDTISNASNMAADNLTTIITDATMLKGMADSLAPNASAISAGVTQAADGVAKINTLITDNDKGLPQVSHKLNELQQGTTALKEGIAGENGLANGLVQLSAGASKLNSGAASLDENMQAADAGAKSVTAGASQLSSGALALDNGAGALSNGIQSLQVGSAALVDGVKKLDDGAATLNDGMIQFNEKGIQKLVSVFNGDIDGLLDKLSTMLDASRKYKNFSGISNNMDGQVKFVFVSDK</sequence>
<dbReference type="OrthoDB" id="9815841at2"/>
<proteinExistence type="predicted"/>
<dbReference type="Proteomes" id="UP000295726">
    <property type="component" value="Unassembled WGS sequence"/>
</dbReference>
<dbReference type="Gene3D" id="1.10.287.950">
    <property type="entry name" value="Methyl-accepting chemotaxis protein"/>
    <property type="match status" value="1"/>
</dbReference>